<dbReference type="PANTHER" id="PTHR13748:SF62">
    <property type="entry name" value="COBW DOMAIN-CONTAINING PROTEIN"/>
    <property type="match status" value="1"/>
</dbReference>
<dbReference type="InterPro" id="IPR051316">
    <property type="entry name" value="Zinc-reg_GTPase_activator"/>
</dbReference>
<name>A0A812RYF8_9DINO</name>
<sequence>MAPLETLETPIPVTLIAGSFGAGKTTLCNELLELLAPKAKKVAVITHRFAEEYCCQPLVIDSSRCDLLEEVYDYGSGCLCCTPGGELNQRLNSMIMWGEQYDHVLIRTGPAADPMIFADAVQRSRSYTVAGVVTVVDATTPCFEDRLLSGASLDQLCAADVLVVRSQDQDASELLASLKMKDVVAPMHLWKSTLVEDDLALLTCRPAGRVYACKPSNLVPNFMAAHDTTFRSVQIVENGTVANVEVVKGWIENLMNQGFCLRLKAVLPVADGSEFLLVSALRGKPAEYHLVAEAPPQIYMGDLQVLVGMRDMDVDAPMCRVFILLGPPSAKGLGDLPELIAAMPSSVDLSEAFQEEILCR</sequence>
<organism evidence="2 3">
    <name type="scientific">Symbiodinium natans</name>
    <dbReference type="NCBI Taxonomy" id="878477"/>
    <lineage>
        <taxon>Eukaryota</taxon>
        <taxon>Sar</taxon>
        <taxon>Alveolata</taxon>
        <taxon>Dinophyceae</taxon>
        <taxon>Suessiales</taxon>
        <taxon>Symbiodiniaceae</taxon>
        <taxon>Symbiodinium</taxon>
    </lineage>
</organism>
<comment type="caution">
    <text evidence="2">The sequence shown here is derived from an EMBL/GenBank/DDBJ whole genome shotgun (WGS) entry which is preliminary data.</text>
</comment>
<accession>A0A812RYF8</accession>
<dbReference type="Gene3D" id="3.40.50.300">
    <property type="entry name" value="P-loop containing nucleotide triphosphate hydrolases"/>
    <property type="match status" value="1"/>
</dbReference>
<gene>
    <name evidence="2" type="primary">Cbwd1</name>
    <name evidence="2" type="ORF">SNAT2548_LOCUS25235</name>
</gene>
<dbReference type="PANTHER" id="PTHR13748">
    <property type="entry name" value="COBW-RELATED"/>
    <property type="match status" value="1"/>
</dbReference>
<dbReference type="EMBL" id="CAJNDS010002384">
    <property type="protein sequence ID" value="CAE7456942.1"/>
    <property type="molecule type" value="Genomic_DNA"/>
</dbReference>
<dbReference type="OrthoDB" id="442566at2759"/>
<feature type="domain" description="CobW/HypB/UreG nucleotide-binding" evidence="1">
    <location>
        <begin position="12"/>
        <end position="173"/>
    </location>
</feature>
<dbReference type="Proteomes" id="UP000604046">
    <property type="component" value="Unassembled WGS sequence"/>
</dbReference>
<dbReference type="AlphaFoldDB" id="A0A812RYF8"/>
<dbReference type="InterPro" id="IPR003495">
    <property type="entry name" value="CobW/HypB/UreG_nucleotide-bd"/>
</dbReference>
<proteinExistence type="predicted"/>
<dbReference type="SUPFAM" id="SSF52540">
    <property type="entry name" value="P-loop containing nucleoside triphosphate hydrolases"/>
    <property type="match status" value="1"/>
</dbReference>
<keyword evidence="3" id="KW-1185">Reference proteome</keyword>
<dbReference type="Pfam" id="PF02492">
    <property type="entry name" value="cobW"/>
    <property type="match status" value="1"/>
</dbReference>
<protein>
    <submittedName>
        <fullName evidence="2">Cbwd1 protein</fullName>
    </submittedName>
</protein>
<dbReference type="InterPro" id="IPR027417">
    <property type="entry name" value="P-loop_NTPase"/>
</dbReference>
<evidence type="ECO:0000313" key="3">
    <source>
        <dbReference type="Proteomes" id="UP000604046"/>
    </source>
</evidence>
<reference evidence="2" key="1">
    <citation type="submission" date="2021-02" db="EMBL/GenBank/DDBJ databases">
        <authorList>
            <person name="Dougan E. K."/>
            <person name="Rhodes N."/>
            <person name="Thang M."/>
            <person name="Chan C."/>
        </authorList>
    </citation>
    <scope>NUCLEOTIDE SEQUENCE</scope>
</reference>
<dbReference type="GO" id="GO:0005737">
    <property type="term" value="C:cytoplasm"/>
    <property type="evidence" value="ECO:0007669"/>
    <property type="project" value="TreeGrafter"/>
</dbReference>
<evidence type="ECO:0000259" key="1">
    <source>
        <dbReference type="Pfam" id="PF02492"/>
    </source>
</evidence>
<evidence type="ECO:0000313" key="2">
    <source>
        <dbReference type="EMBL" id="CAE7456942.1"/>
    </source>
</evidence>